<feature type="transmembrane region" description="Helical" evidence="6">
    <location>
        <begin position="54"/>
        <end position="81"/>
    </location>
</feature>
<dbReference type="InterPro" id="IPR023271">
    <property type="entry name" value="Aquaporin-like"/>
</dbReference>
<evidence type="ECO:0000313" key="8">
    <source>
        <dbReference type="Proteomes" id="UP000046155"/>
    </source>
</evidence>
<evidence type="ECO:0000256" key="6">
    <source>
        <dbReference type="SAM" id="Phobius"/>
    </source>
</evidence>
<dbReference type="InterPro" id="IPR024002">
    <property type="entry name" value="For/NO2_transpt_CS"/>
</dbReference>
<evidence type="ECO:0000256" key="5">
    <source>
        <dbReference type="ARBA" id="ARBA00049660"/>
    </source>
</evidence>
<name>A0A0B7MDH2_9FIRM</name>
<dbReference type="EMBL" id="CDRZ01000057">
    <property type="protein sequence ID" value="CEO88140.1"/>
    <property type="molecule type" value="Genomic_DNA"/>
</dbReference>
<keyword evidence="4 6" id="KW-0472">Membrane</keyword>
<dbReference type="Gene3D" id="1.20.1080.10">
    <property type="entry name" value="Glycerol uptake facilitator protein"/>
    <property type="match status" value="1"/>
</dbReference>
<dbReference type="GO" id="GO:0005886">
    <property type="term" value="C:plasma membrane"/>
    <property type="evidence" value="ECO:0007669"/>
    <property type="project" value="TreeGrafter"/>
</dbReference>
<keyword evidence="2 6" id="KW-0812">Transmembrane</keyword>
<feature type="transmembrane region" description="Helical" evidence="6">
    <location>
        <begin position="12"/>
        <end position="34"/>
    </location>
</feature>
<feature type="transmembrane region" description="Helical" evidence="6">
    <location>
        <begin position="93"/>
        <end position="113"/>
    </location>
</feature>
<dbReference type="AlphaFoldDB" id="A0A0B7MDH2"/>
<feature type="transmembrane region" description="Helical" evidence="6">
    <location>
        <begin position="173"/>
        <end position="197"/>
    </location>
</feature>
<organism evidence="7 8">
    <name type="scientific">Syntrophaceticus schinkii</name>
    <dbReference type="NCBI Taxonomy" id="499207"/>
    <lineage>
        <taxon>Bacteria</taxon>
        <taxon>Bacillati</taxon>
        <taxon>Bacillota</taxon>
        <taxon>Clostridia</taxon>
        <taxon>Thermoanaerobacterales</taxon>
        <taxon>Thermoanaerobacterales Family III. Incertae Sedis</taxon>
        <taxon>Syntrophaceticus</taxon>
    </lineage>
</organism>
<dbReference type="Proteomes" id="UP000046155">
    <property type="component" value="Unassembled WGS sequence"/>
</dbReference>
<dbReference type="NCBIfam" id="TIGR00790">
    <property type="entry name" value="fnt"/>
    <property type="match status" value="1"/>
</dbReference>
<feature type="transmembrane region" description="Helical" evidence="6">
    <location>
        <begin position="144"/>
        <end position="161"/>
    </location>
</feature>
<protein>
    <submittedName>
        <fullName evidence="7">Formate / nitrite transporter</fullName>
    </submittedName>
</protein>
<dbReference type="PROSITE" id="PS01006">
    <property type="entry name" value="FORMATE_NITRITE_TP_2"/>
    <property type="match status" value="1"/>
</dbReference>
<gene>
    <name evidence="7" type="primary">fdhC</name>
    <name evidence="7" type="ORF">SSCH_150019</name>
</gene>
<evidence type="ECO:0000256" key="4">
    <source>
        <dbReference type="ARBA" id="ARBA00023136"/>
    </source>
</evidence>
<dbReference type="OrthoDB" id="9786493at2"/>
<feature type="transmembrane region" description="Helical" evidence="6">
    <location>
        <begin position="241"/>
        <end position="263"/>
    </location>
</feature>
<sequence length="288" mass="30804">MPKKRTTSPFYSLLVLGILAGCYIALAGSLSTVVTNDLARYVGDGLSRLISGLVFSLGLILVVIGGAELFTGNTLMVTGWLEGKISGRQVARNWTIVFFANFLGSILIAWFFYLSGVWEMNGALVGAKSVLTANGKVGLTWTEALVRGILCNWLVCLAVWLSSASKDGISKIFCIVFPITAFVACGFEHSIANMFFIPTGILLKSQPAVLAVVAPVLGTDPAGAMSALANLNWGSFVFKNLIPVTIGNIIGGAIFVGTFYWSVFLKPSSRKPKLLVNFAAMLTRLFTN</sequence>
<dbReference type="Pfam" id="PF01226">
    <property type="entry name" value="Form_Nir_trans"/>
    <property type="match status" value="1"/>
</dbReference>
<dbReference type="PANTHER" id="PTHR30520">
    <property type="entry name" value="FORMATE TRANSPORTER-RELATED"/>
    <property type="match status" value="1"/>
</dbReference>
<evidence type="ECO:0000256" key="1">
    <source>
        <dbReference type="ARBA" id="ARBA00004141"/>
    </source>
</evidence>
<dbReference type="GO" id="GO:0015499">
    <property type="term" value="F:formate transmembrane transporter activity"/>
    <property type="evidence" value="ECO:0007669"/>
    <property type="project" value="TreeGrafter"/>
</dbReference>
<comment type="subcellular location">
    <subcellularLocation>
        <location evidence="1">Membrane</location>
        <topology evidence="1">Multi-pass membrane protein</topology>
    </subcellularLocation>
</comment>
<comment type="similarity">
    <text evidence="5">Belongs to the FNT transporter (TC 1.A.16) family.</text>
</comment>
<dbReference type="RefSeq" id="WP_044664363.1">
    <property type="nucleotide sequence ID" value="NZ_CDRZ01000057.1"/>
</dbReference>
<evidence type="ECO:0000256" key="3">
    <source>
        <dbReference type="ARBA" id="ARBA00022989"/>
    </source>
</evidence>
<keyword evidence="3 6" id="KW-1133">Transmembrane helix</keyword>
<dbReference type="PROSITE" id="PS51257">
    <property type="entry name" value="PROKAR_LIPOPROTEIN"/>
    <property type="match status" value="1"/>
</dbReference>
<accession>A0A0B7MDH2</accession>
<reference evidence="8" key="1">
    <citation type="submission" date="2015-01" db="EMBL/GenBank/DDBJ databases">
        <authorList>
            <person name="Manzoor Shahid"/>
            <person name="Zubair Saima"/>
        </authorList>
    </citation>
    <scope>NUCLEOTIDE SEQUENCE [LARGE SCALE GENOMIC DNA]</scope>
    <source>
        <strain evidence="8">Sp3</strain>
    </source>
</reference>
<proteinExistence type="inferred from homology"/>
<evidence type="ECO:0000256" key="2">
    <source>
        <dbReference type="ARBA" id="ARBA00022692"/>
    </source>
</evidence>
<dbReference type="PANTHER" id="PTHR30520:SF6">
    <property type="entry name" value="FORMATE_NITRATE FAMILY TRANSPORTER (EUROFUNG)"/>
    <property type="match status" value="1"/>
</dbReference>
<dbReference type="PROSITE" id="PS01005">
    <property type="entry name" value="FORMATE_NITRITE_TP_1"/>
    <property type="match status" value="1"/>
</dbReference>
<dbReference type="InterPro" id="IPR000292">
    <property type="entry name" value="For/NO2_transpt"/>
</dbReference>
<evidence type="ECO:0000313" key="7">
    <source>
        <dbReference type="EMBL" id="CEO88140.1"/>
    </source>
</evidence>
<keyword evidence="8" id="KW-1185">Reference proteome</keyword>